<gene>
    <name evidence="1" type="primary">ORF151718</name>
</gene>
<proteinExistence type="predicted"/>
<reference evidence="1" key="1">
    <citation type="submission" date="2014-12" db="EMBL/GenBank/DDBJ databases">
        <title>Insight into the proteome of Arion vulgaris.</title>
        <authorList>
            <person name="Aradska J."/>
            <person name="Bulat T."/>
            <person name="Smidak R."/>
            <person name="Sarate P."/>
            <person name="Gangsoo J."/>
            <person name="Sialana F."/>
            <person name="Bilban M."/>
            <person name="Lubec G."/>
        </authorList>
    </citation>
    <scope>NUCLEOTIDE SEQUENCE</scope>
    <source>
        <tissue evidence="1">Skin</tissue>
    </source>
</reference>
<feature type="non-terminal residue" evidence="1">
    <location>
        <position position="1"/>
    </location>
</feature>
<organism evidence="1">
    <name type="scientific">Arion vulgaris</name>
    <dbReference type="NCBI Taxonomy" id="1028688"/>
    <lineage>
        <taxon>Eukaryota</taxon>
        <taxon>Metazoa</taxon>
        <taxon>Spiralia</taxon>
        <taxon>Lophotrochozoa</taxon>
        <taxon>Mollusca</taxon>
        <taxon>Gastropoda</taxon>
        <taxon>Heterobranchia</taxon>
        <taxon>Euthyneura</taxon>
        <taxon>Panpulmonata</taxon>
        <taxon>Eupulmonata</taxon>
        <taxon>Stylommatophora</taxon>
        <taxon>Helicina</taxon>
        <taxon>Arionoidea</taxon>
        <taxon>Arionidae</taxon>
        <taxon>Arion</taxon>
    </lineage>
</organism>
<name>A0A0B7B1B4_9EUPU</name>
<accession>A0A0B7B1B4</accession>
<sequence>PVEITNAHLVDEISEQQKINKTCSDALNPHLEVNKEDTRGDIIDTGFQKGSARSPERNVKLVCDWSPTRSPSCSILKRCTEIPPSGKNMRVSFAEPIVSGESPVRECYKDFNSASPMISPQTSSPGQKGSLFNRCQGKVSKYRRRLESPKEPSRFLLCRKLVSPQSQLSYKPTQESQLNSFGPVFPELVDCPHPLDDILPQLTSSLWYV</sequence>
<dbReference type="AlphaFoldDB" id="A0A0B7B1B4"/>
<protein>
    <submittedName>
        <fullName evidence="1">Uncharacterized protein</fullName>
    </submittedName>
</protein>
<evidence type="ECO:0000313" key="1">
    <source>
        <dbReference type="EMBL" id="CEK86086.1"/>
    </source>
</evidence>
<dbReference type="EMBL" id="HACG01039221">
    <property type="protein sequence ID" value="CEK86086.1"/>
    <property type="molecule type" value="Transcribed_RNA"/>
</dbReference>